<feature type="coiled-coil region" evidence="1">
    <location>
        <begin position="7"/>
        <end position="34"/>
    </location>
</feature>
<dbReference type="AlphaFoldDB" id="A0A3P1VN51"/>
<name>A0A3P1VN51_FUSNU</name>
<sequence length="88" mass="10407">MENIEKKKIINEEIEKLKKEILQNEDEIIKIKKDQEKNNKKIAVRRNNIELLKGKIALKELEKREIAIDFKPVPEGEVITENNQNEDV</sequence>
<comment type="caution">
    <text evidence="2">The sequence shown here is derived from an EMBL/GenBank/DDBJ whole genome shotgun (WGS) entry which is preliminary data.</text>
</comment>
<accession>A0A3P1VN51</accession>
<evidence type="ECO:0000313" key="2">
    <source>
        <dbReference type="EMBL" id="RRD34750.1"/>
    </source>
</evidence>
<organism evidence="2">
    <name type="scientific">Fusobacterium nucleatum</name>
    <dbReference type="NCBI Taxonomy" id="851"/>
    <lineage>
        <taxon>Bacteria</taxon>
        <taxon>Fusobacteriati</taxon>
        <taxon>Fusobacteriota</taxon>
        <taxon>Fusobacteriia</taxon>
        <taxon>Fusobacteriales</taxon>
        <taxon>Fusobacteriaceae</taxon>
        <taxon>Fusobacterium</taxon>
    </lineage>
</organism>
<protein>
    <submittedName>
        <fullName evidence="2">Uncharacterized protein</fullName>
    </submittedName>
</protein>
<proteinExistence type="predicted"/>
<gene>
    <name evidence="2" type="ORF">EII28_11640</name>
</gene>
<keyword evidence="1" id="KW-0175">Coiled coil</keyword>
<reference evidence="2" key="1">
    <citation type="submission" date="2018-11" db="EMBL/GenBank/DDBJ databases">
        <title>Genomes From Bacteria Associated with the Canine Oral Cavity: a Test Case for Automated Genome-Based Taxonomic Assignment.</title>
        <authorList>
            <person name="Coil D.A."/>
            <person name="Jospin G."/>
            <person name="Darling A.E."/>
            <person name="Wallis C."/>
            <person name="Davis I.J."/>
            <person name="Harris S."/>
            <person name="Eisen J.A."/>
            <person name="Holcombe L.J."/>
            <person name="O'Flynn C."/>
        </authorList>
    </citation>
    <scope>NUCLEOTIDE SEQUENCE [LARGE SCALE GENOMIC DNA]</scope>
    <source>
        <strain evidence="2">OH5060</strain>
    </source>
</reference>
<evidence type="ECO:0000256" key="1">
    <source>
        <dbReference type="SAM" id="Coils"/>
    </source>
</evidence>
<dbReference type="EMBL" id="RQZD01000039">
    <property type="protein sequence ID" value="RRD34750.1"/>
    <property type="molecule type" value="Genomic_DNA"/>
</dbReference>